<name>A0A0L0HQG0_SPIPD</name>
<dbReference type="OMA" id="SGIWRQI"/>
<protein>
    <recommendedName>
        <fullName evidence="6">POTRA domain-containing protein</fullName>
    </recommendedName>
</protein>
<reference evidence="7 8" key="1">
    <citation type="submission" date="2009-08" db="EMBL/GenBank/DDBJ databases">
        <title>The Genome Sequence of Spizellomyces punctatus strain DAOM BR117.</title>
        <authorList>
            <consortium name="The Broad Institute Genome Sequencing Platform"/>
            <person name="Russ C."/>
            <person name="Cuomo C."/>
            <person name="Shea T."/>
            <person name="Young S.K."/>
            <person name="Zeng Q."/>
            <person name="Koehrsen M."/>
            <person name="Haas B."/>
            <person name="Borodovsky M."/>
            <person name="Guigo R."/>
            <person name="Alvarado L."/>
            <person name="Berlin A."/>
            <person name="Bochicchio J."/>
            <person name="Borenstein D."/>
            <person name="Chapman S."/>
            <person name="Chen Z."/>
            <person name="Engels R."/>
            <person name="Freedman E."/>
            <person name="Gellesch M."/>
            <person name="Goldberg J."/>
            <person name="Griggs A."/>
            <person name="Gujja S."/>
            <person name="Heiman D."/>
            <person name="Hepburn T."/>
            <person name="Howarth C."/>
            <person name="Jen D."/>
            <person name="Larson L."/>
            <person name="Lewis B."/>
            <person name="Mehta T."/>
            <person name="Park D."/>
            <person name="Pearson M."/>
            <person name="Roberts A."/>
            <person name="Saif S."/>
            <person name="Shenoy N."/>
            <person name="Sisk P."/>
            <person name="Stolte C."/>
            <person name="Sykes S."/>
            <person name="Thomson T."/>
            <person name="Walk T."/>
            <person name="White J."/>
            <person name="Yandava C."/>
            <person name="Burger G."/>
            <person name="Gray M.W."/>
            <person name="Holland P.W.H."/>
            <person name="King N."/>
            <person name="Lang F.B.F."/>
            <person name="Roger A.J."/>
            <person name="Ruiz-Trillo I."/>
            <person name="Lander E."/>
            <person name="Nusbaum C."/>
        </authorList>
    </citation>
    <scope>NUCLEOTIDE SEQUENCE [LARGE SCALE GENOMIC DNA]</scope>
    <source>
        <strain evidence="7 8">DAOM BR117</strain>
    </source>
</reference>
<dbReference type="PANTHER" id="PTHR12815:SF18">
    <property type="entry name" value="SORTING AND ASSEMBLY MACHINERY COMPONENT 50 HOMOLOG"/>
    <property type="match status" value="1"/>
</dbReference>
<evidence type="ECO:0000256" key="1">
    <source>
        <dbReference type="ARBA" id="ARBA00004374"/>
    </source>
</evidence>
<dbReference type="Pfam" id="PF01103">
    <property type="entry name" value="Omp85"/>
    <property type="match status" value="1"/>
</dbReference>
<evidence type="ECO:0000256" key="4">
    <source>
        <dbReference type="ARBA" id="ARBA00022692"/>
    </source>
</evidence>
<evidence type="ECO:0000313" key="8">
    <source>
        <dbReference type="Proteomes" id="UP000053201"/>
    </source>
</evidence>
<organism evidence="7 8">
    <name type="scientific">Spizellomyces punctatus (strain DAOM BR117)</name>
    <dbReference type="NCBI Taxonomy" id="645134"/>
    <lineage>
        <taxon>Eukaryota</taxon>
        <taxon>Fungi</taxon>
        <taxon>Fungi incertae sedis</taxon>
        <taxon>Chytridiomycota</taxon>
        <taxon>Chytridiomycota incertae sedis</taxon>
        <taxon>Chytridiomycetes</taxon>
        <taxon>Spizellomycetales</taxon>
        <taxon>Spizellomycetaceae</taxon>
        <taxon>Spizellomyces</taxon>
    </lineage>
</organism>
<evidence type="ECO:0000256" key="2">
    <source>
        <dbReference type="ARBA" id="ARBA00010913"/>
    </source>
</evidence>
<dbReference type="InterPro" id="IPR039910">
    <property type="entry name" value="D15-like"/>
</dbReference>
<dbReference type="EMBL" id="KQ257451">
    <property type="protein sequence ID" value="KND03621.1"/>
    <property type="molecule type" value="Genomic_DNA"/>
</dbReference>
<evidence type="ECO:0000256" key="3">
    <source>
        <dbReference type="ARBA" id="ARBA00022452"/>
    </source>
</evidence>
<dbReference type="VEuPathDB" id="FungiDB:SPPG_01097"/>
<proteinExistence type="inferred from homology"/>
<feature type="domain" description="POTRA" evidence="6">
    <location>
        <begin position="35"/>
        <end position="116"/>
    </location>
</feature>
<dbReference type="GO" id="GO:0045040">
    <property type="term" value="P:protein insertion into mitochondrial outer membrane"/>
    <property type="evidence" value="ECO:0007669"/>
    <property type="project" value="TreeGrafter"/>
</dbReference>
<dbReference type="STRING" id="645134.A0A0L0HQG0"/>
<accession>A0A0L0HQG0</accession>
<keyword evidence="3" id="KW-1134">Transmembrane beta strand</keyword>
<dbReference type="eggNOG" id="KOG2602">
    <property type="taxonomic scope" value="Eukaryota"/>
</dbReference>
<dbReference type="InParanoid" id="A0A0L0HQG0"/>
<dbReference type="OrthoDB" id="1724197at2759"/>
<evidence type="ECO:0000313" key="7">
    <source>
        <dbReference type="EMBL" id="KND03621.1"/>
    </source>
</evidence>
<comment type="subcellular location">
    <subcellularLocation>
        <location evidence="1">Mitochondrion outer membrane</location>
        <topology evidence="1">Multi-pass membrane protein</topology>
    </subcellularLocation>
</comment>
<keyword evidence="8" id="KW-1185">Reference proteome</keyword>
<keyword evidence="5" id="KW-0472">Membrane</keyword>
<dbReference type="Gene3D" id="2.40.160.50">
    <property type="entry name" value="membrane protein fhac: a member of the omp85/tpsb transporter family"/>
    <property type="match status" value="1"/>
</dbReference>
<gene>
    <name evidence="7" type="ORF">SPPG_01097</name>
</gene>
<keyword evidence="4" id="KW-0812">Transmembrane</keyword>
<comment type="similarity">
    <text evidence="2">Belongs to the SAM50/omp85 family.</text>
</comment>
<sequence length="481" mass="52468">MAETLPPPSAAERKKAQDEAFRLTELVVNSQERELRVNSIRIEGVDYTRRTIVEDLVKPILESQNLGDIIAESREACHRLSRLGVFKDVGVTLDTPTDPYGAAGELVDVVLTVKEGPRLYARTGADFSNYDTTTNITARISNAFGAGETIEGHASYAVQPNVALNESAASFASESGSYFQLLFSKPLVPKPVFQRPNRADPDARVELAAYSTNRNMSLYMSHEEEAKGGIARYKTIDPLKGTHEFSYDVAWRHVHKVTQDASWSIRQDAGHSLKSAVGHTYTRDHRDDSMLPTEGSFIKTREELAGLGGDVRFVKGEAEGQWAHPLGGGFSLTASLRGGLLLPLFGQRPRINDRFTLGGPNTIRGFRQSGVGPMDKQDAVGGDAYWAGGLSLFTPLPYLINKPLKGHVFVNGGSLAPVNTRDTLENNARNLIRSPSVSAGLGLAVRFSILRLELNYCLPLTATTTDVAKPGFQFGIGITYM</sequence>
<dbReference type="GO" id="GO:0005741">
    <property type="term" value="C:mitochondrial outer membrane"/>
    <property type="evidence" value="ECO:0007669"/>
    <property type="project" value="UniProtKB-SubCell"/>
</dbReference>
<dbReference type="FunCoup" id="A0A0L0HQG0">
    <property type="interactions" value="429"/>
</dbReference>
<dbReference type="RefSeq" id="XP_016611660.1">
    <property type="nucleotide sequence ID" value="XM_016749415.1"/>
</dbReference>
<dbReference type="PANTHER" id="PTHR12815">
    <property type="entry name" value="SORTING AND ASSEMBLY MACHINERY SAMM50 PROTEIN FAMILY MEMBER"/>
    <property type="match status" value="1"/>
</dbReference>
<dbReference type="Proteomes" id="UP000053201">
    <property type="component" value="Unassembled WGS sequence"/>
</dbReference>
<dbReference type="InterPro" id="IPR034746">
    <property type="entry name" value="POTRA"/>
</dbReference>
<dbReference type="PROSITE" id="PS51779">
    <property type="entry name" value="POTRA"/>
    <property type="match status" value="1"/>
</dbReference>
<dbReference type="GeneID" id="27684783"/>
<evidence type="ECO:0000256" key="5">
    <source>
        <dbReference type="ARBA" id="ARBA00023136"/>
    </source>
</evidence>
<dbReference type="AlphaFoldDB" id="A0A0L0HQG0"/>
<evidence type="ECO:0000259" key="6">
    <source>
        <dbReference type="PROSITE" id="PS51779"/>
    </source>
</evidence>
<dbReference type="InterPro" id="IPR000184">
    <property type="entry name" value="Bac_surfAg_D15"/>
</dbReference>